<dbReference type="Proteomes" id="UP000386466">
    <property type="component" value="Unassembled WGS sequence"/>
</dbReference>
<feature type="non-terminal residue" evidence="2">
    <location>
        <position position="217"/>
    </location>
</feature>
<feature type="region of interest" description="Disordered" evidence="1">
    <location>
        <begin position="25"/>
        <end position="126"/>
    </location>
</feature>
<feature type="compositionally biased region" description="Basic and acidic residues" evidence="1">
    <location>
        <begin position="66"/>
        <end position="78"/>
    </location>
</feature>
<evidence type="ECO:0000313" key="2">
    <source>
        <dbReference type="EMBL" id="VFV23588.1"/>
    </source>
</evidence>
<dbReference type="EMBL" id="CAAGRJ010005682">
    <property type="protein sequence ID" value="VFV23588.1"/>
    <property type="molecule type" value="Genomic_DNA"/>
</dbReference>
<evidence type="ECO:0000313" key="3">
    <source>
        <dbReference type="Proteomes" id="UP000386466"/>
    </source>
</evidence>
<protein>
    <submittedName>
        <fullName evidence="2">Uncharacterized protein</fullName>
    </submittedName>
</protein>
<sequence length="217" mass="23360">LQVVASFSGGGAWTPVSLARDSLTVQEGGVKSTRRRKSSALDSRAGGTGRLVARARDLEAWSGKLEGWRNQDAEEGDRGLGQPRRRWRPTEHPPAPGASSARVAAQPASGLQDPRGLQEGEGRGQPSLHTAAFQSQVFECPKLTAFSFSSGFPSRGPSCARGRRRCECRGRALACDLLYAFCSESQVGMFQVGRSSIPKPASRNLEDLDSVQRVLLH</sequence>
<proteinExistence type="predicted"/>
<feature type="non-terminal residue" evidence="2">
    <location>
        <position position="1"/>
    </location>
</feature>
<name>A0A485MUU3_LYNPA</name>
<evidence type="ECO:0000256" key="1">
    <source>
        <dbReference type="SAM" id="MobiDB-lite"/>
    </source>
</evidence>
<organism evidence="2 3">
    <name type="scientific">Lynx pardinus</name>
    <name type="common">Iberian lynx</name>
    <name type="synonym">Felis pardina</name>
    <dbReference type="NCBI Taxonomy" id="191816"/>
    <lineage>
        <taxon>Eukaryota</taxon>
        <taxon>Metazoa</taxon>
        <taxon>Chordata</taxon>
        <taxon>Craniata</taxon>
        <taxon>Vertebrata</taxon>
        <taxon>Euteleostomi</taxon>
        <taxon>Mammalia</taxon>
        <taxon>Eutheria</taxon>
        <taxon>Laurasiatheria</taxon>
        <taxon>Carnivora</taxon>
        <taxon>Feliformia</taxon>
        <taxon>Felidae</taxon>
        <taxon>Felinae</taxon>
        <taxon>Lynx</taxon>
    </lineage>
</organism>
<gene>
    <name evidence="2" type="ORF">LYPA_23C004108</name>
</gene>
<dbReference type="AlphaFoldDB" id="A0A485MUU3"/>
<reference evidence="2 3" key="1">
    <citation type="submission" date="2019-01" db="EMBL/GenBank/DDBJ databases">
        <authorList>
            <person name="Alioto T."/>
            <person name="Alioto T."/>
        </authorList>
    </citation>
    <scope>NUCLEOTIDE SEQUENCE [LARGE SCALE GENOMIC DNA]</scope>
</reference>
<accession>A0A485MUU3</accession>
<keyword evidence="3" id="KW-1185">Reference proteome</keyword>